<comment type="cofactor">
    <cofactor evidence="1">
        <name>Mg(2+)</name>
        <dbReference type="ChEBI" id="CHEBI:18420"/>
    </cofactor>
</comment>
<evidence type="ECO:0000256" key="10">
    <source>
        <dbReference type="ARBA" id="ARBA00048540"/>
    </source>
</evidence>
<evidence type="ECO:0000256" key="6">
    <source>
        <dbReference type="ARBA" id="ARBA00022723"/>
    </source>
</evidence>
<evidence type="ECO:0000256" key="1">
    <source>
        <dbReference type="ARBA" id="ARBA00001946"/>
    </source>
</evidence>
<sequence>MTYTFPATGTIWCIEFLEKLPIEKFTQIKKEIDAQIKRDDAIYSRFNTQSELSNLNKNKRLDNPSRQLYDALALAEDIRLMTKDAFTPFIGTYLHQLGYDATNRFAVEGELTKDNSKLGRFLKLDSEVIALPNEAHVDVSSFAKGIMIDNVVSLLKTLHLNEFVVNAGGDIFVSTQNKPVEIAIEAPTHLADVVETVSLKNQAIATSANTKRVWIDQKTEEERSHIKTYNSDIKQVSVIAENAKTADLLSTVIFISGDSFSKPLHSRFNFEERIYQS</sequence>
<keyword evidence="6" id="KW-0479">Metal-binding</keyword>
<reference evidence="11" key="2">
    <citation type="journal article" date="2021" name="Microbiome">
        <title>Successional dynamics and alternative stable states in a saline activated sludge microbial community over 9 years.</title>
        <authorList>
            <person name="Wang Y."/>
            <person name="Ye J."/>
            <person name="Ju F."/>
            <person name="Liu L."/>
            <person name="Boyd J.A."/>
            <person name="Deng Y."/>
            <person name="Parks D.H."/>
            <person name="Jiang X."/>
            <person name="Yin X."/>
            <person name="Woodcroft B.J."/>
            <person name="Tyson G.W."/>
            <person name="Hugenholtz P."/>
            <person name="Polz M.F."/>
            <person name="Zhang T."/>
        </authorList>
    </citation>
    <scope>NUCLEOTIDE SEQUENCE</scope>
    <source>
        <strain evidence="11">HKST-UBA03</strain>
    </source>
</reference>
<evidence type="ECO:0000256" key="7">
    <source>
        <dbReference type="ARBA" id="ARBA00022827"/>
    </source>
</evidence>
<comment type="caution">
    <text evidence="11">The sequence shown here is derived from an EMBL/GenBank/DDBJ whole genome shotgun (WGS) entry which is preliminary data.</text>
</comment>
<evidence type="ECO:0000313" key="11">
    <source>
        <dbReference type="EMBL" id="MCA9391956.1"/>
    </source>
</evidence>
<keyword evidence="5 11" id="KW-0808">Transferase</keyword>
<dbReference type="PANTHER" id="PTHR30040:SF2">
    <property type="entry name" value="FAD:PROTEIN FMN TRANSFERASE"/>
    <property type="match status" value="1"/>
</dbReference>
<evidence type="ECO:0000256" key="9">
    <source>
        <dbReference type="ARBA" id="ARBA00031306"/>
    </source>
</evidence>
<dbReference type="InterPro" id="IPR003374">
    <property type="entry name" value="ApbE-like_sf"/>
</dbReference>
<dbReference type="AlphaFoldDB" id="A0A955LLB0"/>
<name>A0A955LLB0_UNCKA</name>
<dbReference type="PANTHER" id="PTHR30040">
    <property type="entry name" value="THIAMINE BIOSYNTHESIS LIPOPROTEIN APBE"/>
    <property type="match status" value="1"/>
</dbReference>
<dbReference type="EC" id="2.7.1.180" evidence="2"/>
<evidence type="ECO:0000256" key="4">
    <source>
        <dbReference type="ARBA" id="ARBA00022630"/>
    </source>
</evidence>
<evidence type="ECO:0000256" key="2">
    <source>
        <dbReference type="ARBA" id="ARBA00011955"/>
    </source>
</evidence>
<evidence type="ECO:0000256" key="5">
    <source>
        <dbReference type="ARBA" id="ARBA00022679"/>
    </source>
</evidence>
<comment type="catalytic activity">
    <reaction evidence="10">
        <text>L-threonyl-[protein] + FAD = FMN-L-threonyl-[protein] + AMP + H(+)</text>
        <dbReference type="Rhea" id="RHEA:36847"/>
        <dbReference type="Rhea" id="RHEA-COMP:11060"/>
        <dbReference type="Rhea" id="RHEA-COMP:11061"/>
        <dbReference type="ChEBI" id="CHEBI:15378"/>
        <dbReference type="ChEBI" id="CHEBI:30013"/>
        <dbReference type="ChEBI" id="CHEBI:57692"/>
        <dbReference type="ChEBI" id="CHEBI:74257"/>
        <dbReference type="ChEBI" id="CHEBI:456215"/>
        <dbReference type="EC" id="2.7.1.180"/>
    </reaction>
</comment>
<evidence type="ECO:0000313" key="12">
    <source>
        <dbReference type="Proteomes" id="UP000751518"/>
    </source>
</evidence>
<dbReference type="GO" id="GO:0046872">
    <property type="term" value="F:metal ion binding"/>
    <property type="evidence" value="ECO:0007669"/>
    <property type="project" value="UniProtKB-KW"/>
</dbReference>
<protein>
    <recommendedName>
        <fullName evidence="3">FAD:protein FMN transferase</fullName>
        <ecNumber evidence="2">2.7.1.180</ecNumber>
    </recommendedName>
    <alternativeName>
        <fullName evidence="9">Flavin transferase</fullName>
    </alternativeName>
</protein>
<evidence type="ECO:0000256" key="3">
    <source>
        <dbReference type="ARBA" id="ARBA00016337"/>
    </source>
</evidence>
<accession>A0A955LLB0</accession>
<keyword evidence="8" id="KW-0460">Magnesium</keyword>
<dbReference type="SUPFAM" id="SSF143631">
    <property type="entry name" value="ApbE-like"/>
    <property type="match status" value="1"/>
</dbReference>
<dbReference type="Proteomes" id="UP000751518">
    <property type="component" value="Unassembled WGS sequence"/>
</dbReference>
<reference evidence="11" key="1">
    <citation type="submission" date="2020-04" db="EMBL/GenBank/DDBJ databases">
        <authorList>
            <person name="Zhang T."/>
        </authorList>
    </citation>
    <scope>NUCLEOTIDE SEQUENCE</scope>
    <source>
        <strain evidence="11">HKST-UBA03</strain>
    </source>
</reference>
<organism evidence="11 12">
    <name type="scientific">candidate division WWE3 bacterium</name>
    <dbReference type="NCBI Taxonomy" id="2053526"/>
    <lineage>
        <taxon>Bacteria</taxon>
        <taxon>Katanobacteria</taxon>
    </lineage>
</organism>
<proteinExistence type="predicted"/>
<dbReference type="Gene3D" id="3.10.520.10">
    <property type="entry name" value="ApbE-like domains"/>
    <property type="match status" value="1"/>
</dbReference>
<dbReference type="InterPro" id="IPR024932">
    <property type="entry name" value="ApbE"/>
</dbReference>
<dbReference type="GO" id="GO:0016740">
    <property type="term" value="F:transferase activity"/>
    <property type="evidence" value="ECO:0007669"/>
    <property type="project" value="UniProtKB-KW"/>
</dbReference>
<evidence type="ECO:0000256" key="8">
    <source>
        <dbReference type="ARBA" id="ARBA00022842"/>
    </source>
</evidence>
<keyword evidence="7" id="KW-0274">FAD</keyword>
<gene>
    <name evidence="11" type="ORF">KC614_02000</name>
</gene>
<dbReference type="Pfam" id="PF02424">
    <property type="entry name" value="ApbE"/>
    <property type="match status" value="1"/>
</dbReference>
<keyword evidence="4" id="KW-0285">Flavoprotein</keyword>
<dbReference type="EMBL" id="JAGQKZ010000011">
    <property type="protein sequence ID" value="MCA9391956.1"/>
    <property type="molecule type" value="Genomic_DNA"/>
</dbReference>